<keyword evidence="8 9" id="KW-0472">Membrane</keyword>
<dbReference type="Proteomes" id="UP000001784">
    <property type="component" value="Chromosome"/>
</dbReference>
<name>A0LEH4_SYNFM</name>
<evidence type="ECO:0000256" key="7">
    <source>
        <dbReference type="ARBA" id="ARBA00022989"/>
    </source>
</evidence>
<keyword evidence="12" id="KW-1185">Reference proteome</keyword>
<keyword evidence="4 9" id="KW-0812">Transmembrane</keyword>
<reference evidence="11 12" key="1">
    <citation type="submission" date="2006-10" db="EMBL/GenBank/DDBJ databases">
        <title>Complete sequence of Syntrophobacter fumaroxidans MPOB.</title>
        <authorList>
            <consortium name="US DOE Joint Genome Institute"/>
            <person name="Copeland A."/>
            <person name="Lucas S."/>
            <person name="Lapidus A."/>
            <person name="Barry K."/>
            <person name="Detter J.C."/>
            <person name="Glavina del Rio T."/>
            <person name="Hammon N."/>
            <person name="Israni S."/>
            <person name="Pitluck S."/>
            <person name="Goltsman E.G."/>
            <person name="Martinez M."/>
            <person name="Schmutz J."/>
            <person name="Larimer F."/>
            <person name="Land M."/>
            <person name="Hauser L."/>
            <person name="Kyrpides N."/>
            <person name="Kim E."/>
            <person name="Boone D.R."/>
            <person name="Brockman F."/>
            <person name="Culley D."/>
            <person name="Ferry J."/>
            <person name="Gunsalus R."/>
            <person name="McInerney M.J."/>
            <person name="Morrison M."/>
            <person name="Plugge C."/>
            <person name="Rohlin L."/>
            <person name="Scholten J."/>
            <person name="Sieber J."/>
            <person name="Stams A.J.M."/>
            <person name="Worm P."/>
            <person name="Henstra A.M."/>
            <person name="Richardson P."/>
        </authorList>
    </citation>
    <scope>NUCLEOTIDE SEQUENCE [LARGE SCALE GENOMIC DNA]</scope>
    <source>
        <strain evidence="12">DSM 10017 / MPOB</strain>
    </source>
</reference>
<evidence type="ECO:0000313" key="12">
    <source>
        <dbReference type="Proteomes" id="UP000001784"/>
    </source>
</evidence>
<comment type="catalytic activity">
    <reaction evidence="9">
        <text>Release of signal peptides from bacterial membrane prolipoproteins. Hydrolyzes -Xaa-Yaa-Zaa-|-(S,diacylglyceryl)Cys-, in which Xaa is hydrophobic (preferably Leu), and Yaa (Ala or Ser) and Zaa (Gly or Ala) have small, neutral side chains.</text>
        <dbReference type="EC" id="3.4.23.36"/>
    </reaction>
</comment>
<gene>
    <name evidence="9" type="primary">lspA</name>
    <name evidence="11" type="ordered locus">Sfum_0123</name>
</gene>
<keyword evidence="2 9" id="KW-1003">Cell membrane</keyword>
<feature type="transmembrane region" description="Helical" evidence="9">
    <location>
        <begin position="89"/>
        <end position="106"/>
    </location>
</feature>
<evidence type="ECO:0000256" key="1">
    <source>
        <dbReference type="ARBA" id="ARBA00006139"/>
    </source>
</evidence>
<evidence type="ECO:0000256" key="5">
    <source>
        <dbReference type="ARBA" id="ARBA00022750"/>
    </source>
</evidence>
<dbReference type="GO" id="GO:0004190">
    <property type="term" value="F:aspartic-type endopeptidase activity"/>
    <property type="evidence" value="ECO:0007669"/>
    <property type="project" value="UniProtKB-UniRule"/>
</dbReference>
<dbReference type="NCBIfam" id="TIGR00077">
    <property type="entry name" value="lspA"/>
    <property type="match status" value="1"/>
</dbReference>
<dbReference type="UniPathway" id="UPA00665"/>
<dbReference type="PANTHER" id="PTHR33695:SF1">
    <property type="entry name" value="LIPOPROTEIN SIGNAL PEPTIDASE"/>
    <property type="match status" value="1"/>
</dbReference>
<feature type="transmembrane region" description="Helical" evidence="9">
    <location>
        <begin position="126"/>
        <end position="150"/>
    </location>
</feature>
<dbReference type="EMBL" id="CP000478">
    <property type="protein sequence ID" value="ABK15826.1"/>
    <property type="molecule type" value="Genomic_DNA"/>
</dbReference>
<keyword evidence="3 9" id="KW-0645">Protease</keyword>
<sequence>MVFLVAVAGTIILLDQLTKLLILYYVPVNTGHVVIPGFFNLIHVRNTGGAFSMLAGADATWRLPFFVAMTLIVVGIIVWAYRKIDRRELWTRTAYALICGGALGNLSDRLRFGEVVDFLEFHIGTYSWPAFNVGDSAISAGAVMLIIALLRGK</sequence>
<dbReference type="PRINTS" id="PR00781">
    <property type="entry name" value="LIPOSIGPTASE"/>
</dbReference>
<organism evidence="11 12">
    <name type="scientific">Syntrophobacter fumaroxidans (strain DSM 10017 / MPOB)</name>
    <dbReference type="NCBI Taxonomy" id="335543"/>
    <lineage>
        <taxon>Bacteria</taxon>
        <taxon>Pseudomonadati</taxon>
        <taxon>Thermodesulfobacteriota</taxon>
        <taxon>Syntrophobacteria</taxon>
        <taxon>Syntrophobacterales</taxon>
        <taxon>Syntrophobacteraceae</taxon>
        <taxon>Syntrophobacter</taxon>
    </lineage>
</organism>
<comment type="subcellular location">
    <subcellularLocation>
        <location evidence="9">Cell inner membrane</location>
        <topology evidence="9">Multi-pass membrane protein</topology>
    </subcellularLocation>
</comment>
<proteinExistence type="inferred from homology"/>
<evidence type="ECO:0000313" key="11">
    <source>
        <dbReference type="EMBL" id="ABK15826.1"/>
    </source>
</evidence>
<feature type="transmembrane region" description="Helical" evidence="9">
    <location>
        <begin position="63"/>
        <end position="82"/>
    </location>
</feature>
<evidence type="ECO:0000256" key="6">
    <source>
        <dbReference type="ARBA" id="ARBA00022801"/>
    </source>
</evidence>
<keyword evidence="6 9" id="KW-0378">Hydrolase</keyword>
<dbReference type="RefSeq" id="WP_011696999.1">
    <property type="nucleotide sequence ID" value="NC_008554.1"/>
</dbReference>
<comment type="similarity">
    <text evidence="1 9 10">Belongs to the peptidase A8 family.</text>
</comment>
<dbReference type="KEGG" id="sfu:Sfum_0123"/>
<evidence type="ECO:0000256" key="9">
    <source>
        <dbReference type="HAMAP-Rule" id="MF_00161"/>
    </source>
</evidence>
<evidence type="ECO:0000256" key="2">
    <source>
        <dbReference type="ARBA" id="ARBA00022475"/>
    </source>
</evidence>
<dbReference type="STRING" id="335543.Sfum_0123"/>
<comment type="caution">
    <text evidence="9">Lacks conserved residue(s) required for the propagation of feature annotation.</text>
</comment>
<dbReference type="AlphaFoldDB" id="A0LEH4"/>
<dbReference type="EC" id="3.4.23.36" evidence="9"/>
<dbReference type="HAMAP" id="MF_00161">
    <property type="entry name" value="LspA"/>
    <property type="match status" value="1"/>
</dbReference>
<evidence type="ECO:0000256" key="3">
    <source>
        <dbReference type="ARBA" id="ARBA00022670"/>
    </source>
</evidence>
<evidence type="ECO:0000256" key="10">
    <source>
        <dbReference type="RuleBase" id="RU004181"/>
    </source>
</evidence>
<keyword evidence="7 9" id="KW-1133">Transmembrane helix</keyword>
<comment type="function">
    <text evidence="9">This protein specifically catalyzes the removal of signal peptides from prolipoproteins.</text>
</comment>
<dbReference type="Pfam" id="PF01252">
    <property type="entry name" value="Peptidase_A8"/>
    <property type="match status" value="1"/>
</dbReference>
<dbReference type="FunCoup" id="A0LEH4">
    <property type="interactions" value="360"/>
</dbReference>
<dbReference type="eggNOG" id="COG0597">
    <property type="taxonomic scope" value="Bacteria"/>
</dbReference>
<dbReference type="InterPro" id="IPR001872">
    <property type="entry name" value="Peptidase_A8"/>
</dbReference>
<protein>
    <recommendedName>
        <fullName evidence="9">Lipoprotein signal peptidase</fullName>
        <ecNumber evidence="9">3.4.23.36</ecNumber>
    </recommendedName>
    <alternativeName>
        <fullName evidence="9">Prolipoprotein signal peptidase</fullName>
    </alternativeName>
    <alternativeName>
        <fullName evidence="9">Signal peptidase II</fullName>
        <shortName evidence="9">SPase II</shortName>
    </alternativeName>
</protein>
<keyword evidence="5 9" id="KW-0064">Aspartyl protease</keyword>
<dbReference type="HOGENOM" id="CLU_083252_4_0_7"/>
<dbReference type="InParanoid" id="A0LEH4"/>
<dbReference type="PANTHER" id="PTHR33695">
    <property type="entry name" value="LIPOPROTEIN SIGNAL PEPTIDASE"/>
    <property type="match status" value="1"/>
</dbReference>
<accession>A0LEH4</accession>
<feature type="active site" evidence="9">
    <location>
        <position position="117"/>
    </location>
</feature>
<keyword evidence="9" id="KW-0997">Cell inner membrane</keyword>
<evidence type="ECO:0000256" key="4">
    <source>
        <dbReference type="ARBA" id="ARBA00022692"/>
    </source>
</evidence>
<comment type="pathway">
    <text evidence="9">Protein modification; lipoprotein biosynthesis (signal peptide cleavage).</text>
</comment>
<feature type="active site" evidence="9">
    <location>
        <position position="135"/>
    </location>
</feature>
<dbReference type="GO" id="GO:0005886">
    <property type="term" value="C:plasma membrane"/>
    <property type="evidence" value="ECO:0007669"/>
    <property type="project" value="UniProtKB-SubCell"/>
</dbReference>
<dbReference type="GO" id="GO:0006508">
    <property type="term" value="P:proteolysis"/>
    <property type="evidence" value="ECO:0007669"/>
    <property type="project" value="UniProtKB-KW"/>
</dbReference>
<evidence type="ECO:0000256" key="8">
    <source>
        <dbReference type="ARBA" id="ARBA00023136"/>
    </source>
</evidence>